<dbReference type="AlphaFoldDB" id="A0A8S9QBW7"/>
<accession>A0A8S9QBW7</accession>
<proteinExistence type="predicted"/>
<feature type="region of interest" description="Disordered" evidence="1">
    <location>
        <begin position="29"/>
        <end position="50"/>
    </location>
</feature>
<evidence type="ECO:0000256" key="1">
    <source>
        <dbReference type="SAM" id="MobiDB-lite"/>
    </source>
</evidence>
<reference evidence="2" key="1">
    <citation type="submission" date="2019-12" db="EMBL/GenBank/DDBJ databases">
        <title>Genome sequencing and annotation of Brassica cretica.</title>
        <authorList>
            <person name="Studholme D.J."/>
            <person name="Sarris P."/>
        </authorList>
    </citation>
    <scope>NUCLEOTIDE SEQUENCE</scope>
    <source>
        <strain evidence="2">PFS-109/04</strain>
        <tissue evidence="2">Leaf</tissue>
    </source>
</reference>
<protein>
    <submittedName>
        <fullName evidence="2">Uncharacterized protein</fullName>
    </submittedName>
</protein>
<gene>
    <name evidence="2" type="ORF">F2Q69_00019055</name>
</gene>
<evidence type="ECO:0000313" key="3">
    <source>
        <dbReference type="Proteomes" id="UP000712600"/>
    </source>
</evidence>
<sequence length="211" mass="23314">MNIVNPRLSLCSSRRDESVATKNASIGVRTKPYAPPQVSPTTRVSFTRRRRKSPPLLRRLRRRFGVHLSGWSSYIPLLFIAKVLRLRSAEMSALGRGICGAALFEIAGYRDICARPWDLRVTDESPVSVTGGAYRRRRRCNGGGNFRRRRVNDTRAVGETCGGAYGFVQTSIEAFLVATDSPRREEHDGADDGGDELDDVLACGGSGDELR</sequence>
<dbReference type="EMBL" id="QGKX02001290">
    <property type="protein sequence ID" value="KAF3541225.1"/>
    <property type="molecule type" value="Genomic_DNA"/>
</dbReference>
<organism evidence="2 3">
    <name type="scientific">Brassica cretica</name>
    <name type="common">Mustard</name>
    <dbReference type="NCBI Taxonomy" id="69181"/>
    <lineage>
        <taxon>Eukaryota</taxon>
        <taxon>Viridiplantae</taxon>
        <taxon>Streptophyta</taxon>
        <taxon>Embryophyta</taxon>
        <taxon>Tracheophyta</taxon>
        <taxon>Spermatophyta</taxon>
        <taxon>Magnoliopsida</taxon>
        <taxon>eudicotyledons</taxon>
        <taxon>Gunneridae</taxon>
        <taxon>Pentapetalae</taxon>
        <taxon>rosids</taxon>
        <taxon>malvids</taxon>
        <taxon>Brassicales</taxon>
        <taxon>Brassicaceae</taxon>
        <taxon>Brassiceae</taxon>
        <taxon>Brassica</taxon>
    </lineage>
</organism>
<name>A0A8S9QBW7_BRACR</name>
<feature type="compositionally biased region" description="Acidic residues" evidence="1">
    <location>
        <begin position="188"/>
        <end position="199"/>
    </location>
</feature>
<feature type="region of interest" description="Disordered" evidence="1">
    <location>
        <begin position="182"/>
        <end position="211"/>
    </location>
</feature>
<dbReference type="Proteomes" id="UP000712600">
    <property type="component" value="Unassembled WGS sequence"/>
</dbReference>
<comment type="caution">
    <text evidence="2">The sequence shown here is derived from an EMBL/GenBank/DDBJ whole genome shotgun (WGS) entry which is preliminary data.</text>
</comment>
<evidence type="ECO:0000313" key="2">
    <source>
        <dbReference type="EMBL" id="KAF3541225.1"/>
    </source>
</evidence>